<gene>
    <name evidence="3" type="ORF">Aglo03_44650</name>
</gene>
<reference evidence="3" key="1">
    <citation type="submission" date="2023-02" db="EMBL/GenBank/DDBJ databases">
        <title>Actinokineospora globicatena NBRC 15670.</title>
        <authorList>
            <person name="Ichikawa N."/>
            <person name="Sato H."/>
            <person name="Tonouchi N."/>
        </authorList>
    </citation>
    <scope>NUCLEOTIDE SEQUENCE</scope>
    <source>
        <strain evidence="3">NBRC 15670</strain>
    </source>
</reference>
<dbReference type="EMBL" id="BSSD01000007">
    <property type="protein sequence ID" value="GLW93649.1"/>
    <property type="molecule type" value="Genomic_DNA"/>
</dbReference>
<proteinExistence type="predicted"/>
<evidence type="ECO:0000256" key="2">
    <source>
        <dbReference type="SAM" id="Phobius"/>
    </source>
</evidence>
<evidence type="ECO:0000313" key="3">
    <source>
        <dbReference type="EMBL" id="GLW93649.1"/>
    </source>
</evidence>
<feature type="transmembrane region" description="Helical" evidence="2">
    <location>
        <begin position="71"/>
        <end position="91"/>
    </location>
</feature>
<sequence length="114" mass="11716">MFVPVSWREGCEDSGPVVDREEDPVGRTRSMRAPLLAGRGPLAKVPPAAAFLVVVGLFVTAVLVRGTVGALLLGVLAVGVGVLLAGTWRVLAPAQRVGRVLVLGLLVAVAVSVL</sequence>
<keyword evidence="4" id="KW-1185">Reference proteome</keyword>
<name>A0A9W6VB57_9PSEU</name>
<comment type="caution">
    <text evidence="3">The sequence shown here is derived from an EMBL/GenBank/DDBJ whole genome shotgun (WGS) entry which is preliminary data.</text>
</comment>
<feature type="region of interest" description="Disordered" evidence="1">
    <location>
        <begin position="1"/>
        <end position="26"/>
    </location>
</feature>
<evidence type="ECO:0000256" key="1">
    <source>
        <dbReference type="SAM" id="MobiDB-lite"/>
    </source>
</evidence>
<keyword evidence="2" id="KW-1133">Transmembrane helix</keyword>
<feature type="transmembrane region" description="Helical" evidence="2">
    <location>
        <begin position="97"/>
        <end position="113"/>
    </location>
</feature>
<feature type="transmembrane region" description="Helical" evidence="2">
    <location>
        <begin position="45"/>
        <end position="64"/>
    </location>
</feature>
<accession>A0A9W6VB57</accession>
<keyword evidence="2" id="KW-0472">Membrane</keyword>
<dbReference type="Proteomes" id="UP001165042">
    <property type="component" value="Unassembled WGS sequence"/>
</dbReference>
<protein>
    <submittedName>
        <fullName evidence="3">Uncharacterized protein</fullName>
    </submittedName>
</protein>
<evidence type="ECO:0000313" key="4">
    <source>
        <dbReference type="Proteomes" id="UP001165042"/>
    </source>
</evidence>
<keyword evidence="2" id="KW-0812">Transmembrane</keyword>
<dbReference type="AlphaFoldDB" id="A0A9W6VB57"/>
<organism evidence="3 4">
    <name type="scientific">Actinokineospora globicatena</name>
    <dbReference type="NCBI Taxonomy" id="103729"/>
    <lineage>
        <taxon>Bacteria</taxon>
        <taxon>Bacillati</taxon>
        <taxon>Actinomycetota</taxon>
        <taxon>Actinomycetes</taxon>
        <taxon>Pseudonocardiales</taxon>
        <taxon>Pseudonocardiaceae</taxon>
        <taxon>Actinokineospora</taxon>
    </lineage>
</organism>